<keyword evidence="1" id="KW-0812">Transmembrane</keyword>
<dbReference type="Proteomes" id="UP000024404">
    <property type="component" value="Unassembled WGS sequence"/>
</dbReference>
<keyword evidence="1" id="KW-0472">Membrane</keyword>
<dbReference type="EMBL" id="CMVM020000007">
    <property type="status" value="NOT_ANNOTATED_CDS"/>
    <property type="molecule type" value="Genomic_DNA"/>
</dbReference>
<dbReference type="AlphaFoldDB" id="A0A8R1TLR3"/>
<sequence length="222" mass="25804">MEEIKTNYTNELREDGSRLVTLANIKQRGISSLYAAMCFSRIFELKTTLVTRLFKRVSFKKSILLIVCKNTYKLIFPFQFRYKRSFAKKLGCYIYLRVCIFSITLLVLPQLNSSGNAEQVIECGSSRKSIPVPILIPNLIEEDEDKMDEIARSKEFTVEMKQELNLSFNNSIKTRKSVWRKLYLLLVNIEKTEDYSGVDLSEEFIEICFLFIPSIVYVNGII</sequence>
<feature type="transmembrane region" description="Helical" evidence="1">
    <location>
        <begin position="90"/>
        <end position="108"/>
    </location>
</feature>
<reference evidence="2" key="2">
    <citation type="submission" date="2022-06" db="UniProtKB">
        <authorList>
            <consortium name="EnsemblMetazoa"/>
        </authorList>
    </citation>
    <scope>IDENTIFICATION</scope>
</reference>
<keyword evidence="1" id="KW-1133">Transmembrane helix</keyword>
<accession>A0A8R1TLR3</accession>
<organism evidence="2 3">
    <name type="scientific">Onchocerca volvulus</name>
    <dbReference type="NCBI Taxonomy" id="6282"/>
    <lineage>
        <taxon>Eukaryota</taxon>
        <taxon>Metazoa</taxon>
        <taxon>Ecdysozoa</taxon>
        <taxon>Nematoda</taxon>
        <taxon>Chromadorea</taxon>
        <taxon>Rhabditida</taxon>
        <taxon>Spirurina</taxon>
        <taxon>Spiruromorpha</taxon>
        <taxon>Filarioidea</taxon>
        <taxon>Onchocercidae</taxon>
        <taxon>Onchocerca</taxon>
    </lineage>
</organism>
<reference evidence="3" key="1">
    <citation type="submission" date="2013-10" db="EMBL/GenBank/DDBJ databases">
        <title>Genome sequencing of Onchocerca volvulus.</title>
        <authorList>
            <person name="Cotton J."/>
            <person name="Tsai J."/>
            <person name="Stanley E."/>
            <person name="Tracey A."/>
            <person name="Holroyd N."/>
            <person name="Lustigman S."/>
            <person name="Berriman M."/>
        </authorList>
    </citation>
    <scope>NUCLEOTIDE SEQUENCE</scope>
</reference>
<name>A0A8R1TLR3_ONCVO</name>
<dbReference type="EnsemblMetazoa" id="OVOC11733.1">
    <property type="protein sequence ID" value="OVOC11733.1"/>
    <property type="gene ID" value="WBGene00248542"/>
</dbReference>
<evidence type="ECO:0000313" key="3">
    <source>
        <dbReference type="Proteomes" id="UP000024404"/>
    </source>
</evidence>
<evidence type="ECO:0000313" key="2">
    <source>
        <dbReference type="EnsemblMetazoa" id="OVOC11733.1"/>
    </source>
</evidence>
<protein>
    <submittedName>
        <fullName evidence="2">Uncharacterized protein</fullName>
    </submittedName>
</protein>
<proteinExistence type="predicted"/>
<keyword evidence="3" id="KW-1185">Reference proteome</keyword>
<evidence type="ECO:0000256" key="1">
    <source>
        <dbReference type="SAM" id="Phobius"/>
    </source>
</evidence>